<feature type="compositionally biased region" description="Polar residues" evidence="8">
    <location>
        <begin position="330"/>
        <end position="363"/>
    </location>
</feature>
<dbReference type="Pfam" id="PF05033">
    <property type="entry name" value="Pre-SET"/>
    <property type="match status" value="1"/>
</dbReference>
<dbReference type="GO" id="GO:0008270">
    <property type="term" value="F:zinc ion binding"/>
    <property type="evidence" value="ECO:0007669"/>
    <property type="project" value="InterPro"/>
</dbReference>
<dbReference type="PROSITE" id="PS50280">
    <property type="entry name" value="SET"/>
    <property type="match status" value="1"/>
</dbReference>
<feature type="compositionally biased region" description="Basic and acidic residues" evidence="8">
    <location>
        <begin position="388"/>
        <end position="415"/>
    </location>
</feature>
<organism evidence="11 12">
    <name type="scientific">Agaricus bisporus var. burnettii</name>
    <dbReference type="NCBI Taxonomy" id="192524"/>
    <lineage>
        <taxon>Eukaryota</taxon>
        <taxon>Fungi</taxon>
        <taxon>Dikarya</taxon>
        <taxon>Basidiomycota</taxon>
        <taxon>Agaricomycotina</taxon>
        <taxon>Agaricomycetes</taxon>
        <taxon>Agaricomycetidae</taxon>
        <taxon>Agaricales</taxon>
        <taxon>Agaricineae</taxon>
        <taxon>Agaricaceae</taxon>
        <taxon>Agaricus</taxon>
    </lineage>
</organism>
<protein>
    <recommendedName>
        <fullName evidence="13">SET domain-containing protein</fullName>
    </recommendedName>
</protein>
<dbReference type="AlphaFoldDB" id="A0A8H7EWG8"/>
<comment type="subcellular location">
    <subcellularLocation>
        <location evidence="1">Chromosome</location>
    </subcellularLocation>
</comment>
<dbReference type="InterPro" id="IPR007728">
    <property type="entry name" value="Pre-SET_dom"/>
</dbReference>
<evidence type="ECO:0000313" key="12">
    <source>
        <dbReference type="Proteomes" id="UP000629468"/>
    </source>
</evidence>
<reference evidence="11 12" key="1">
    <citation type="journal article" name="Sci. Rep.">
        <title>Telomere-to-telomere assembled and centromere annotated genomes of the two main subspecies of the button mushroom Agaricus bisporus reveal especially polymorphic chromosome ends.</title>
        <authorList>
            <person name="Sonnenberg A.S.M."/>
            <person name="Sedaghat-Telgerd N."/>
            <person name="Lavrijssen B."/>
            <person name="Ohm R.A."/>
            <person name="Hendrickx P.M."/>
            <person name="Scholtmeijer K."/>
            <person name="Baars J.J.P."/>
            <person name="van Peer A."/>
        </authorList>
    </citation>
    <scope>NUCLEOTIDE SEQUENCE [LARGE SCALE GENOMIC DNA]</scope>
    <source>
        <strain evidence="11 12">H119_p4</strain>
    </source>
</reference>
<evidence type="ECO:0000256" key="1">
    <source>
        <dbReference type="ARBA" id="ARBA00004286"/>
    </source>
</evidence>
<evidence type="ECO:0000256" key="6">
    <source>
        <dbReference type="ARBA" id="ARBA00022723"/>
    </source>
</evidence>
<name>A0A8H7EWG8_AGABI</name>
<evidence type="ECO:0000256" key="7">
    <source>
        <dbReference type="ARBA" id="ARBA00022833"/>
    </source>
</evidence>
<evidence type="ECO:0008006" key="13">
    <source>
        <dbReference type="Google" id="ProtNLM"/>
    </source>
</evidence>
<dbReference type="SMART" id="SM00317">
    <property type="entry name" value="SET"/>
    <property type="match status" value="1"/>
</dbReference>
<keyword evidence="6" id="KW-0479">Metal-binding</keyword>
<dbReference type="InterPro" id="IPR012312">
    <property type="entry name" value="Hemerythrin-like"/>
</dbReference>
<dbReference type="InterPro" id="IPR001214">
    <property type="entry name" value="SET_dom"/>
</dbReference>
<dbReference type="InterPro" id="IPR050973">
    <property type="entry name" value="H3K9_Histone-Lys_N-MTase"/>
</dbReference>
<evidence type="ECO:0000313" key="11">
    <source>
        <dbReference type="EMBL" id="KAF7760540.1"/>
    </source>
</evidence>
<evidence type="ECO:0000256" key="2">
    <source>
        <dbReference type="ARBA" id="ARBA00022454"/>
    </source>
</evidence>
<gene>
    <name evidence="11" type="ORF">Agabi119p4_11216</name>
</gene>
<accession>A0A8H7EWG8</accession>
<dbReference type="GO" id="GO:0005694">
    <property type="term" value="C:chromosome"/>
    <property type="evidence" value="ECO:0007669"/>
    <property type="project" value="UniProtKB-SubCell"/>
</dbReference>
<dbReference type="Gene3D" id="2.170.270.10">
    <property type="entry name" value="SET domain"/>
    <property type="match status" value="1"/>
</dbReference>
<keyword evidence="4" id="KW-0808">Transferase</keyword>
<dbReference type="GO" id="GO:0005634">
    <property type="term" value="C:nucleus"/>
    <property type="evidence" value="ECO:0007669"/>
    <property type="project" value="InterPro"/>
</dbReference>
<comment type="caution">
    <text evidence="11">The sequence shown here is derived from an EMBL/GenBank/DDBJ whole genome shotgun (WGS) entry which is preliminary data.</text>
</comment>
<dbReference type="EMBL" id="JABXXO010000015">
    <property type="protein sequence ID" value="KAF7760540.1"/>
    <property type="molecule type" value="Genomic_DNA"/>
</dbReference>
<evidence type="ECO:0000256" key="3">
    <source>
        <dbReference type="ARBA" id="ARBA00022603"/>
    </source>
</evidence>
<keyword evidence="5" id="KW-0949">S-adenosyl-L-methionine</keyword>
<dbReference type="GO" id="GO:0042054">
    <property type="term" value="F:histone methyltransferase activity"/>
    <property type="evidence" value="ECO:0007669"/>
    <property type="project" value="InterPro"/>
</dbReference>
<evidence type="ECO:0000256" key="5">
    <source>
        <dbReference type="ARBA" id="ARBA00022691"/>
    </source>
</evidence>
<evidence type="ECO:0000259" key="9">
    <source>
        <dbReference type="PROSITE" id="PS50280"/>
    </source>
</evidence>
<evidence type="ECO:0000256" key="8">
    <source>
        <dbReference type="SAM" id="MobiDB-lite"/>
    </source>
</evidence>
<feature type="domain" description="Pre-SET" evidence="10">
    <location>
        <begin position="492"/>
        <end position="561"/>
    </location>
</feature>
<sequence length="718" mass="81140">MILPGNPIDSLHSTMCFAHSYIQRGLENIIKRLESDDATDKDLPTFVNNYRAWSRILTMHHTVEEEFLFPVLNQTMNFREEKDAHDVIHNKLDGFEATLHEVETDPTKFNPGRIREQLLDLKEPLFSHLDAEVEHLKPEDVRKAGRSCIAGVILMSESDSSGSYIDEGFWRNSPSPEANDEMGEEGKEWYFEVVGEEVDADGDVRYEVDWDGWKRADGTTQTWQRMNPNLTREWRVMQRRRREDVLKDSIDIDLGAFSGVDIHNDETRLRAQAYKDKLALRRRYSPKLEEQMAKLLAEKLGDGAELDNHSSPSSAVPTIPAGRGLRLSTIRQQQQKSPMPQRRGPSQGQDGANKSQTPTSSLRPSQSARTMSASSSRSNSRPTTPIRDPQDRTARKRKVSESEVDRMGEQQRERSTIVTADKGKAPMNKILLRLECSLKWTKIARAAGAAPITIVNDVDDEDIPFLALGFCYLEKGYQYPPYIDPPKLDFQVGCDCKRCGDASQCDCQSVSELVDDDGQKIFAYTKTGLFSFNVPRHVEVVECNETCRCGPGCINRVSQRPRDVPLEIFKTRGKGWGVRAAVDIVRGKVLGMYSGKLLSRQVADKMTNSRDGEYIFDLDGQEDLKDGDDDELMTNKYSIDSRMHGNWTHFVNHSCTPNMIIYLAVYDTLPGTNCPYLTFVAQEFIKAGTELTMDYDPAFADTMESDDVSSMGGMRESS</sequence>
<feature type="compositionally biased region" description="Low complexity" evidence="8">
    <location>
        <begin position="364"/>
        <end position="385"/>
    </location>
</feature>
<keyword evidence="3" id="KW-0489">Methyltransferase</keyword>
<dbReference type="PANTHER" id="PTHR46223:SF3">
    <property type="entry name" value="HISTONE-LYSINE N-METHYLTRANSFERASE SET-23"/>
    <property type="match status" value="1"/>
</dbReference>
<proteinExistence type="predicted"/>
<dbReference type="PANTHER" id="PTHR46223">
    <property type="entry name" value="HISTONE-LYSINE N-METHYLTRANSFERASE SUV39H"/>
    <property type="match status" value="1"/>
</dbReference>
<dbReference type="GO" id="GO:0032259">
    <property type="term" value="P:methylation"/>
    <property type="evidence" value="ECO:0007669"/>
    <property type="project" value="UniProtKB-KW"/>
</dbReference>
<feature type="region of interest" description="Disordered" evidence="8">
    <location>
        <begin position="330"/>
        <end position="420"/>
    </location>
</feature>
<dbReference type="SMART" id="SM00468">
    <property type="entry name" value="PreSET"/>
    <property type="match status" value="1"/>
</dbReference>
<dbReference type="PROSITE" id="PS50867">
    <property type="entry name" value="PRE_SET"/>
    <property type="match status" value="1"/>
</dbReference>
<dbReference type="Pfam" id="PF01814">
    <property type="entry name" value="Hemerythrin"/>
    <property type="match status" value="1"/>
</dbReference>
<keyword evidence="7" id="KW-0862">Zinc</keyword>
<evidence type="ECO:0000259" key="10">
    <source>
        <dbReference type="PROSITE" id="PS50867"/>
    </source>
</evidence>
<dbReference type="Gene3D" id="1.20.120.520">
    <property type="entry name" value="nmb1532 protein domain like"/>
    <property type="match status" value="1"/>
</dbReference>
<evidence type="ECO:0000256" key="4">
    <source>
        <dbReference type="ARBA" id="ARBA00022679"/>
    </source>
</evidence>
<dbReference type="InterPro" id="IPR046341">
    <property type="entry name" value="SET_dom_sf"/>
</dbReference>
<feature type="domain" description="SET" evidence="9">
    <location>
        <begin position="564"/>
        <end position="696"/>
    </location>
</feature>
<keyword evidence="2" id="KW-0158">Chromosome</keyword>
<dbReference type="Proteomes" id="UP000629468">
    <property type="component" value="Unassembled WGS sequence"/>
</dbReference>
<dbReference type="Pfam" id="PF00856">
    <property type="entry name" value="SET"/>
    <property type="match status" value="1"/>
</dbReference>
<dbReference type="SUPFAM" id="SSF82199">
    <property type="entry name" value="SET domain"/>
    <property type="match status" value="1"/>
</dbReference>